<keyword evidence="6" id="KW-0799">Topoisomerase</keyword>
<evidence type="ECO:0000259" key="15">
    <source>
        <dbReference type="PROSITE" id="PS52039"/>
    </source>
</evidence>
<dbReference type="PRINTS" id="PR00417">
    <property type="entry name" value="PRTPISMRASEI"/>
</dbReference>
<dbReference type="RefSeq" id="WP_107219486.1">
    <property type="nucleotide sequence ID" value="NZ_CP028339.1"/>
</dbReference>
<dbReference type="PROSITE" id="PS52039">
    <property type="entry name" value="TOPO_IA_2"/>
    <property type="match status" value="1"/>
</dbReference>
<dbReference type="AlphaFoldDB" id="A0A2R4BI67"/>
<dbReference type="InterPro" id="IPR003601">
    <property type="entry name" value="Topo_IA_2"/>
</dbReference>
<dbReference type="GO" id="GO:0003677">
    <property type="term" value="F:DNA binding"/>
    <property type="evidence" value="ECO:0007669"/>
    <property type="project" value="UniProtKB-KW"/>
</dbReference>
<dbReference type="InterPro" id="IPR013824">
    <property type="entry name" value="Topo_IA_cen_sub1"/>
</dbReference>
<evidence type="ECO:0000256" key="13">
    <source>
        <dbReference type="SAM" id="MobiDB-lite"/>
    </source>
</evidence>
<dbReference type="PROSITE" id="PS50880">
    <property type="entry name" value="TOPRIM"/>
    <property type="match status" value="1"/>
</dbReference>
<dbReference type="SMART" id="SM00436">
    <property type="entry name" value="TOP1Bc"/>
    <property type="match status" value="1"/>
</dbReference>
<evidence type="ECO:0000256" key="5">
    <source>
        <dbReference type="ARBA" id="ARBA00022842"/>
    </source>
</evidence>
<keyword evidence="5" id="KW-0460">Magnesium</keyword>
<dbReference type="Pfam" id="PF13342">
    <property type="entry name" value="Toprim_Crpt"/>
    <property type="match status" value="2"/>
</dbReference>
<dbReference type="GO" id="GO:0006310">
    <property type="term" value="P:DNA recombination"/>
    <property type="evidence" value="ECO:0007669"/>
    <property type="project" value="TreeGrafter"/>
</dbReference>
<dbReference type="InterPro" id="IPR025589">
    <property type="entry name" value="Toprim_C_rpt"/>
</dbReference>
<evidence type="ECO:0000256" key="3">
    <source>
        <dbReference type="ARBA" id="ARBA00012891"/>
    </source>
</evidence>
<dbReference type="Proteomes" id="UP000241885">
    <property type="component" value="Chromosome"/>
</dbReference>
<dbReference type="SMART" id="SM00493">
    <property type="entry name" value="TOPRIM"/>
    <property type="match status" value="1"/>
</dbReference>
<feature type="region of interest" description="Disordered" evidence="13">
    <location>
        <begin position="454"/>
        <end position="473"/>
    </location>
</feature>
<dbReference type="InterPro" id="IPR013826">
    <property type="entry name" value="Topo_IA_cen_sub3"/>
</dbReference>
<reference evidence="16 17" key="1">
    <citation type="submission" date="2018-03" db="EMBL/GenBank/DDBJ databases">
        <title>Complete genome sequence of Thauera aromatica, a model organism for studying aromatic compound degradation under denitrifying conditions.</title>
        <authorList>
            <person name="Lo H.-Y."/>
            <person name="Goris T."/>
            <person name="Boll M."/>
            <person name="Mueller J.A."/>
        </authorList>
    </citation>
    <scope>NUCLEOTIDE SEQUENCE [LARGE SCALE GENOMIC DNA]</scope>
    <source>
        <strain evidence="16 17">K172</strain>
    </source>
</reference>
<feature type="domain" description="Topo IA-type catalytic" evidence="15">
    <location>
        <begin position="153"/>
        <end position="616"/>
    </location>
</feature>
<evidence type="ECO:0000256" key="4">
    <source>
        <dbReference type="ARBA" id="ARBA00022723"/>
    </source>
</evidence>
<dbReference type="Gene3D" id="1.10.460.10">
    <property type="entry name" value="Topoisomerase I, domain 2"/>
    <property type="match status" value="1"/>
</dbReference>
<dbReference type="Gene3D" id="2.70.20.10">
    <property type="entry name" value="Topoisomerase I, domain 3"/>
    <property type="match status" value="1"/>
</dbReference>
<evidence type="ECO:0000313" key="17">
    <source>
        <dbReference type="Proteomes" id="UP000241885"/>
    </source>
</evidence>
<dbReference type="SMART" id="SM00437">
    <property type="entry name" value="TOP1Ac"/>
    <property type="match status" value="1"/>
</dbReference>
<dbReference type="CDD" id="cd00186">
    <property type="entry name" value="TOP1Ac"/>
    <property type="match status" value="1"/>
</dbReference>
<keyword evidence="17" id="KW-1185">Reference proteome</keyword>
<dbReference type="Pfam" id="PF01131">
    <property type="entry name" value="Topoisom_bac"/>
    <property type="match status" value="1"/>
</dbReference>
<dbReference type="SUPFAM" id="SSF56712">
    <property type="entry name" value="Prokaryotic type I DNA topoisomerase"/>
    <property type="match status" value="1"/>
</dbReference>
<evidence type="ECO:0000256" key="11">
    <source>
        <dbReference type="ARBA" id="ARBA00032235"/>
    </source>
</evidence>
<feature type="region of interest" description="Disordered" evidence="13">
    <location>
        <begin position="832"/>
        <end position="865"/>
    </location>
</feature>
<dbReference type="OrthoDB" id="9803554at2"/>
<dbReference type="InterPro" id="IPR006171">
    <property type="entry name" value="TOPRIM_dom"/>
</dbReference>
<evidence type="ECO:0000256" key="6">
    <source>
        <dbReference type="ARBA" id="ARBA00023029"/>
    </source>
</evidence>
<dbReference type="InterPro" id="IPR003602">
    <property type="entry name" value="Topo_IA_DNA-bd_dom"/>
</dbReference>
<dbReference type="Pfam" id="PF01751">
    <property type="entry name" value="Toprim"/>
    <property type="match status" value="1"/>
</dbReference>
<dbReference type="InterPro" id="IPR013825">
    <property type="entry name" value="Topo_IA_cen_sub2"/>
</dbReference>
<keyword evidence="4" id="KW-0479">Metal-binding</keyword>
<dbReference type="InterPro" id="IPR000380">
    <property type="entry name" value="Topo_IA"/>
</dbReference>
<evidence type="ECO:0000256" key="12">
    <source>
        <dbReference type="ARBA" id="ARBA00032877"/>
    </source>
</evidence>
<dbReference type="EC" id="5.6.2.1" evidence="3"/>
<evidence type="ECO:0000256" key="10">
    <source>
        <dbReference type="ARBA" id="ARBA00031985"/>
    </source>
</evidence>
<proteinExistence type="inferred from homology"/>
<evidence type="ECO:0000259" key="14">
    <source>
        <dbReference type="PROSITE" id="PS50880"/>
    </source>
</evidence>
<dbReference type="InterPro" id="IPR013497">
    <property type="entry name" value="Topo_IA_cen"/>
</dbReference>
<name>A0A2R4BI67_THAAR</name>
<comment type="catalytic activity">
    <reaction evidence="1">
        <text>ATP-independent breakage of single-stranded DNA, followed by passage and rejoining.</text>
        <dbReference type="EC" id="5.6.2.1"/>
    </reaction>
</comment>
<evidence type="ECO:0000256" key="8">
    <source>
        <dbReference type="ARBA" id="ARBA00023235"/>
    </source>
</evidence>
<evidence type="ECO:0000256" key="7">
    <source>
        <dbReference type="ARBA" id="ARBA00023125"/>
    </source>
</evidence>
<comment type="similarity">
    <text evidence="2">Belongs to the type IA topoisomerase family.</text>
</comment>
<dbReference type="PANTHER" id="PTHR11390">
    <property type="entry name" value="PROKARYOTIC DNA TOPOISOMERASE"/>
    <property type="match status" value="1"/>
</dbReference>
<evidence type="ECO:0000256" key="1">
    <source>
        <dbReference type="ARBA" id="ARBA00000213"/>
    </source>
</evidence>
<dbReference type="GO" id="GO:0003917">
    <property type="term" value="F:DNA topoisomerase type I (single strand cut, ATP-independent) activity"/>
    <property type="evidence" value="ECO:0007669"/>
    <property type="project" value="UniProtKB-EC"/>
</dbReference>
<evidence type="ECO:0000256" key="2">
    <source>
        <dbReference type="ARBA" id="ARBA00009446"/>
    </source>
</evidence>
<dbReference type="NCBIfam" id="TIGR01056">
    <property type="entry name" value="topB"/>
    <property type="match status" value="1"/>
</dbReference>
<dbReference type="CDD" id="cd03362">
    <property type="entry name" value="TOPRIM_TopoIA_TopoIII"/>
    <property type="match status" value="1"/>
</dbReference>
<organism evidence="16 17">
    <name type="scientific">Thauera aromatica K172</name>
    <dbReference type="NCBI Taxonomy" id="44139"/>
    <lineage>
        <taxon>Bacteria</taxon>
        <taxon>Pseudomonadati</taxon>
        <taxon>Pseudomonadota</taxon>
        <taxon>Betaproteobacteria</taxon>
        <taxon>Rhodocyclales</taxon>
        <taxon>Zoogloeaceae</taxon>
        <taxon>Thauera</taxon>
    </lineage>
</organism>
<sequence length="865" mass="95176">MSKQLIIAEKPSVAQDIARALGGFTKEKDYYESDDYVLSSAVGHLLELAVPEEFEVKRGKWTFAHLPVIPPHFAVRPIEKTEDRLKLLTRLIKRKDVTGLINACDAGREGELIFNFIAQHAGTKKPMQRLWLQSMTAQAIRDGFAHLRAAQDVEGLRNAAICRAESDWLIGINGTRAMTAFNSKTGGFHLTTVGRVQTPTLAMVVEREDKIRKFQSRDYWELEARFGCAAGEYPGRWFDEKFKRPEGDEHATAFRLWEQARAEAIRAKCAGKPGVVTEEAKPSTQLSPLLFDLTSLQREANGRFGFSARVTLQLAQALYEKHKVLTYPRTDARALPEDYLATVSEVLRTLPDQYAPFAGEIAKQGWVKPNKRIFNNAKISDHFAIIPTGALPKNLSEAEHKIYDLVTKRFLAVFYPAAEYQITTRITRVEGEAFKTEGKVLVNPGWLAVYGKEAASDDKDGKPGDGKDGGGPQLVAVKQGETVATEDIVVKSLQTKPPARFNEATLLSAMEGAGKMVDDEELRAAMAERGLGTPATRAQIIEGLIGEQYIHREGRELIPSAKAFSLITLLKGLGVTALTSPELTGGWEYKLAQMEHGKLSREAFMNEIAEMTREVVERAKRYESDTVPGEFVTLQTPCPKCGGTVKENYKKFACQACDWSTWKIVAGRQFEYDEIETLLRAGKVGPLLGFRNKMGRLFNADIVLNEDKQPTFDFGQPKEGEEAEAVDFSAQAPVGVCPKCAGRVFEHGMAYVCEKSVGPGKSCDFRSGKVILQQPIEREQMAKLLAEGKTELLKGFVSARTRRKFSAYLVRGKDGKVGFEFEAKAPKAGAKSAAAKAGGDADAAGDSPAPAKPAARKRTAASKAG</sequence>
<dbReference type="InterPro" id="IPR023406">
    <property type="entry name" value="Topo_IA_AS"/>
</dbReference>
<dbReference type="GO" id="GO:0043597">
    <property type="term" value="C:cytoplasmic replication fork"/>
    <property type="evidence" value="ECO:0007669"/>
    <property type="project" value="TreeGrafter"/>
</dbReference>
<dbReference type="NCBIfam" id="NF005829">
    <property type="entry name" value="PRK07726.1"/>
    <property type="match status" value="1"/>
</dbReference>
<feature type="domain" description="Toprim" evidence="14">
    <location>
        <begin position="3"/>
        <end position="136"/>
    </location>
</feature>
<dbReference type="GO" id="GO:0046872">
    <property type="term" value="F:metal ion binding"/>
    <property type="evidence" value="ECO:0007669"/>
    <property type="project" value="UniProtKB-KW"/>
</dbReference>
<dbReference type="KEGG" id="tak:Tharo_0059"/>
<keyword evidence="8 16" id="KW-0413">Isomerase</keyword>
<keyword evidence="7" id="KW-0238">DNA-binding</keyword>
<dbReference type="PROSITE" id="PS00396">
    <property type="entry name" value="TOPO_IA_1"/>
    <property type="match status" value="1"/>
</dbReference>
<dbReference type="InterPro" id="IPR005738">
    <property type="entry name" value="TopoIII"/>
</dbReference>
<accession>A0A2R4BI67</accession>
<feature type="compositionally biased region" description="Low complexity" evidence="13">
    <location>
        <begin position="832"/>
        <end position="853"/>
    </location>
</feature>
<dbReference type="EMBL" id="CP028339">
    <property type="protein sequence ID" value="AVR87011.1"/>
    <property type="molecule type" value="Genomic_DNA"/>
</dbReference>
<dbReference type="NCBIfam" id="NF006032">
    <property type="entry name" value="PRK08173.1"/>
    <property type="match status" value="1"/>
</dbReference>
<dbReference type="Gene3D" id="3.40.50.140">
    <property type="match status" value="1"/>
</dbReference>
<dbReference type="GO" id="GO:0006265">
    <property type="term" value="P:DNA topological change"/>
    <property type="evidence" value="ECO:0007669"/>
    <property type="project" value="InterPro"/>
</dbReference>
<dbReference type="Gene3D" id="1.10.290.10">
    <property type="entry name" value="Topoisomerase I, domain 4"/>
    <property type="match status" value="1"/>
</dbReference>
<feature type="compositionally biased region" description="Basic and acidic residues" evidence="13">
    <location>
        <begin position="454"/>
        <end position="468"/>
    </location>
</feature>
<evidence type="ECO:0000313" key="16">
    <source>
        <dbReference type="EMBL" id="AVR87011.1"/>
    </source>
</evidence>
<gene>
    <name evidence="16" type="ORF">Tharo_0059</name>
</gene>
<feature type="compositionally biased region" description="Basic residues" evidence="13">
    <location>
        <begin position="854"/>
        <end position="865"/>
    </location>
</feature>
<dbReference type="PANTHER" id="PTHR11390:SF21">
    <property type="entry name" value="DNA TOPOISOMERASE 3-ALPHA"/>
    <property type="match status" value="1"/>
</dbReference>
<evidence type="ECO:0000256" key="9">
    <source>
        <dbReference type="ARBA" id="ARBA00030003"/>
    </source>
</evidence>
<protein>
    <recommendedName>
        <fullName evidence="3">DNA topoisomerase</fullName>
        <ecNumber evidence="3">5.6.2.1</ecNumber>
    </recommendedName>
    <alternativeName>
        <fullName evidence="12">Omega-protein</fullName>
    </alternativeName>
    <alternativeName>
        <fullName evidence="11">Relaxing enzyme</fullName>
    </alternativeName>
    <alternativeName>
        <fullName evidence="9">Swivelase</fullName>
    </alternativeName>
    <alternativeName>
        <fullName evidence="10">Untwisting enzyme</fullName>
    </alternativeName>
</protein>
<dbReference type="NCBIfam" id="NF011313">
    <property type="entry name" value="PRK14724.1"/>
    <property type="match status" value="1"/>
</dbReference>
<dbReference type="InterPro" id="IPR023405">
    <property type="entry name" value="Topo_IA_core_domain"/>
</dbReference>
<dbReference type="InterPro" id="IPR034144">
    <property type="entry name" value="TOPRIM_TopoIII"/>
</dbReference>
<dbReference type="GO" id="GO:0006281">
    <property type="term" value="P:DNA repair"/>
    <property type="evidence" value="ECO:0007669"/>
    <property type="project" value="TreeGrafter"/>
</dbReference>